<protein>
    <submittedName>
        <fullName evidence="1">Uncharacterized protein</fullName>
    </submittedName>
</protein>
<reference evidence="1 2" key="1">
    <citation type="submission" date="2019-12" db="EMBL/GenBank/DDBJ databases">
        <title>Genomic-based taxomic classification of the family Erythrobacteraceae.</title>
        <authorList>
            <person name="Xu L."/>
        </authorList>
    </citation>
    <scope>NUCLEOTIDE SEQUENCE [LARGE SCALE GENOMIC DNA]</scope>
    <source>
        <strain evidence="1 2">JCM 17802</strain>
    </source>
</reference>
<dbReference type="Proteomes" id="UP000468943">
    <property type="component" value="Unassembled WGS sequence"/>
</dbReference>
<evidence type="ECO:0000313" key="2">
    <source>
        <dbReference type="Proteomes" id="UP000468943"/>
    </source>
</evidence>
<gene>
    <name evidence="1" type="ORF">GRI36_03165</name>
</gene>
<organism evidence="1 2">
    <name type="scientific">Pontixanthobacter gangjinensis</name>
    <dbReference type="NCBI Taxonomy" id="1028742"/>
    <lineage>
        <taxon>Bacteria</taxon>
        <taxon>Pseudomonadati</taxon>
        <taxon>Pseudomonadota</taxon>
        <taxon>Alphaproteobacteria</taxon>
        <taxon>Sphingomonadales</taxon>
        <taxon>Erythrobacteraceae</taxon>
        <taxon>Pontixanthobacter</taxon>
    </lineage>
</organism>
<proteinExistence type="predicted"/>
<comment type="caution">
    <text evidence="1">The sequence shown here is derived from an EMBL/GenBank/DDBJ whole genome shotgun (WGS) entry which is preliminary data.</text>
</comment>
<dbReference type="AlphaFoldDB" id="A0A6I4SJL6"/>
<accession>A0A6I4SJL6</accession>
<keyword evidence="2" id="KW-1185">Reference proteome</keyword>
<dbReference type="RefSeq" id="WP_160597152.1">
    <property type="nucleotide sequence ID" value="NZ_WTYS01000001.1"/>
</dbReference>
<dbReference type="EMBL" id="WTYS01000001">
    <property type="protein sequence ID" value="MXO55875.1"/>
    <property type="molecule type" value="Genomic_DNA"/>
</dbReference>
<sequence>MSDNNLQIRHPARYVPLTALATGSPGSDAIPVSLGNPIPCAVQPLGSVRALTPDNAVEPGLAVLVDCSAAGTIMLELSDGSQLPLTYSAGVTLLPFAVRSTVSVGSTATFNAWVLS</sequence>
<name>A0A6I4SJL6_9SPHN</name>
<evidence type="ECO:0000313" key="1">
    <source>
        <dbReference type="EMBL" id="MXO55875.1"/>
    </source>
</evidence>
<dbReference type="OrthoDB" id="7410537at2"/>